<organism evidence="2 3">
    <name type="scientific">Trichonephila inaurata madagascariensis</name>
    <dbReference type="NCBI Taxonomy" id="2747483"/>
    <lineage>
        <taxon>Eukaryota</taxon>
        <taxon>Metazoa</taxon>
        <taxon>Ecdysozoa</taxon>
        <taxon>Arthropoda</taxon>
        <taxon>Chelicerata</taxon>
        <taxon>Arachnida</taxon>
        <taxon>Araneae</taxon>
        <taxon>Araneomorphae</taxon>
        <taxon>Entelegynae</taxon>
        <taxon>Araneoidea</taxon>
        <taxon>Nephilidae</taxon>
        <taxon>Trichonephila</taxon>
        <taxon>Trichonephila inaurata</taxon>
    </lineage>
</organism>
<dbReference type="GO" id="GO:0030729">
    <property type="term" value="F:acetoacetate-CoA ligase activity"/>
    <property type="evidence" value="ECO:0007669"/>
    <property type="project" value="TreeGrafter"/>
</dbReference>
<feature type="non-terminal residue" evidence="2">
    <location>
        <position position="1"/>
    </location>
</feature>
<dbReference type="AlphaFoldDB" id="A0A8X7CQ41"/>
<accession>A0A8X7CQ41</accession>
<proteinExistence type="predicted"/>
<evidence type="ECO:0000313" key="3">
    <source>
        <dbReference type="Proteomes" id="UP000886998"/>
    </source>
</evidence>
<dbReference type="Pfam" id="PF00501">
    <property type="entry name" value="AMP-binding"/>
    <property type="match status" value="1"/>
</dbReference>
<dbReference type="SUPFAM" id="SSF56801">
    <property type="entry name" value="Acetyl-CoA synthetase-like"/>
    <property type="match status" value="1"/>
</dbReference>
<dbReference type="OrthoDB" id="10253869at2759"/>
<dbReference type="InterPro" id="IPR042099">
    <property type="entry name" value="ANL_N_sf"/>
</dbReference>
<dbReference type="Gene3D" id="3.40.50.12780">
    <property type="entry name" value="N-terminal domain of ligase-like"/>
    <property type="match status" value="1"/>
</dbReference>
<dbReference type="PANTHER" id="PTHR42921:SF1">
    <property type="entry name" value="ACETOACETYL-COA SYNTHETASE"/>
    <property type="match status" value="1"/>
</dbReference>
<evidence type="ECO:0000259" key="1">
    <source>
        <dbReference type="Pfam" id="PF00501"/>
    </source>
</evidence>
<protein>
    <submittedName>
        <fullName evidence="2">Acetoacetyl-CoA synthetase</fullName>
    </submittedName>
</protein>
<dbReference type="PANTHER" id="PTHR42921">
    <property type="entry name" value="ACETOACETYL-COA SYNTHETASE"/>
    <property type="match status" value="1"/>
</dbReference>
<dbReference type="EMBL" id="BMAV01021871">
    <property type="protein sequence ID" value="GFY76371.1"/>
    <property type="molecule type" value="Genomic_DNA"/>
</dbReference>
<dbReference type="Proteomes" id="UP000886998">
    <property type="component" value="Unassembled WGS sequence"/>
</dbReference>
<sequence>SLLGPLRHFALQWNLKSGDVLHNIYPNGWTLWNCHVTCLSLGIKLLLQNGSVYRLKDGSNLWDVLSKYKVTYSYLVASIVDKLEKMNASPDPSNTNFEYLKAVTIGASPVKIANFKYVQSIVKDNVVIANLYGGTELLGHFSGIDYNLPVYAPEIQIPSLGIKYQCVDSKGHPIVGQEGELVLTVPTPLLLIYLWKDENKELLKKTYLAKYPVHGMEEIQDYICVGQKKWNGDSRAILFVKMRNGYAFNPEFKNKIANKIKKELWEDCVPELILEVQDIPVSS</sequence>
<name>A0A8X7CQ41_9ARAC</name>
<evidence type="ECO:0000313" key="2">
    <source>
        <dbReference type="EMBL" id="GFY76371.1"/>
    </source>
</evidence>
<dbReference type="InterPro" id="IPR000873">
    <property type="entry name" value="AMP-dep_synth/lig_dom"/>
</dbReference>
<keyword evidence="3" id="KW-1185">Reference proteome</keyword>
<feature type="domain" description="AMP-dependent synthetase/ligase" evidence="1">
    <location>
        <begin position="13"/>
        <end position="184"/>
    </location>
</feature>
<reference evidence="2" key="1">
    <citation type="submission" date="2020-08" db="EMBL/GenBank/DDBJ databases">
        <title>Multicomponent nature underlies the extraordinary mechanical properties of spider dragline silk.</title>
        <authorList>
            <person name="Kono N."/>
            <person name="Nakamura H."/>
            <person name="Mori M."/>
            <person name="Yoshida Y."/>
            <person name="Ohtoshi R."/>
            <person name="Malay A.D."/>
            <person name="Moran D.A.P."/>
            <person name="Tomita M."/>
            <person name="Numata K."/>
            <person name="Arakawa K."/>
        </authorList>
    </citation>
    <scope>NUCLEOTIDE SEQUENCE</scope>
</reference>
<comment type="caution">
    <text evidence="2">The sequence shown here is derived from an EMBL/GenBank/DDBJ whole genome shotgun (WGS) entry which is preliminary data.</text>
</comment>
<gene>
    <name evidence="2" type="primary">NCL1_17049</name>
    <name evidence="2" type="ORF">TNIN_299711</name>
</gene>